<evidence type="ECO:0000256" key="5">
    <source>
        <dbReference type="SAM" id="Phobius"/>
    </source>
</evidence>
<dbReference type="Gene3D" id="3.90.220.20">
    <property type="entry name" value="DNA methylase specificity domains"/>
    <property type="match status" value="2"/>
</dbReference>
<keyword evidence="2" id="KW-0680">Restriction system</keyword>
<keyword evidence="7" id="KW-0540">Nuclease</keyword>
<feature type="domain" description="Type I restriction modification DNA specificity" evidence="6">
    <location>
        <begin position="265"/>
        <end position="380"/>
    </location>
</feature>
<dbReference type="PANTHER" id="PTHR43140">
    <property type="entry name" value="TYPE-1 RESTRICTION ENZYME ECOKI SPECIFICITY PROTEIN"/>
    <property type="match status" value="1"/>
</dbReference>
<keyword evidence="7" id="KW-0255">Endonuclease</keyword>
<comment type="similarity">
    <text evidence="1">Belongs to the type-I restriction system S methylase family.</text>
</comment>
<keyword evidence="5" id="KW-0472">Membrane</keyword>
<dbReference type="Proteomes" id="UP001212685">
    <property type="component" value="Unassembled WGS sequence"/>
</dbReference>
<dbReference type="InterPro" id="IPR051212">
    <property type="entry name" value="Type-I_RE_S_subunit"/>
</dbReference>
<dbReference type="InterPro" id="IPR000055">
    <property type="entry name" value="Restrct_endonuc_typeI_TRD"/>
</dbReference>
<evidence type="ECO:0000313" key="7">
    <source>
        <dbReference type="EMBL" id="MDB8620080.1"/>
    </source>
</evidence>
<dbReference type="Pfam" id="PF01420">
    <property type="entry name" value="Methylase_S"/>
    <property type="match status" value="2"/>
</dbReference>
<dbReference type="EC" id="3.1.21.-" evidence="7"/>
<accession>A0AAJ1HD37</accession>
<sequence>MREMKDSGIDWINNTPATWEIKRIKAVLVERNESNNPVKTDFILSLTNDRGVIPYADKGEIGNKSKDDLSGYKLAYPNDIVLNSMNVFIGSVALSSYYGCVSPVYYMLYTRYKKDNIKYYNYLFQTQELQKKLHGYGNGIMDIRMRIQMSKLNTVMIPIPPSEEQHKIADYLDKKCSKIDAIIEKQQTVIEKLKAYKLSKINELIVEVEGQSIHLGHIANMKNGLNFNAAPNGKPLKFLGVGDFKDYFVLDREDMFSDILIDEEIDEDYMLKDGDIVFVRSNGSKELVGRAVMVENIDFPLSYSGFCIRFRNIRTDILNDRYLLYFFRSPYFREQLKKYSQGSNINNINQVLLSQISITVPSIEIQKRAIDDVERLSYNLDKTILGKQALIDKLIAYKKSLIYEVVTGKKEI</sequence>
<feature type="domain" description="Type I restriction modification DNA specificity" evidence="6">
    <location>
        <begin position="18"/>
        <end position="191"/>
    </location>
</feature>
<feature type="transmembrane region" description="Helical" evidence="5">
    <location>
        <begin position="87"/>
        <end position="108"/>
    </location>
</feature>
<dbReference type="SUPFAM" id="SSF116734">
    <property type="entry name" value="DNA methylase specificity domain"/>
    <property type="match status" value="2"/>
</dbReference>
<evidence type="ECO:0000256" key="1">
    <source>
        <dbReference type="ARBA" id="ARBA00010923"/>
    </source>
</evidence>
<dbReference type="GO" id="GO:0009307">
    <property type="term" value="P:DNA restriction-modification system"/>
    <property type="evidence" value="ECO:0007669"/>
    <property type="project" value="UniProtKB-KW"/>
</dbReference>
<dbReference type="EMBL" id="JAQMJV010000009">
    <property type="protein sequence ID" value="MDB8620080.1"/>
    <property type="molecule type" value="Genomic_DNA"/>
</dbReference>
<dbReference type="PANTHER" id="PTHR43140:SF1">
    <property type="entry name" value="TYPE I RESTRICTION ENZYME ECOKI SPECIFICITY SUBUNIT"/>
    <property type="match status" value="1"/>
</dbReference>
<dbReference type="GO" id="GO:0004519">
    <property type="term" value="F:endonuclease activity"/>
    <property type="evidence" value="ECO:0007669"/>
    <property type="project" value="UniProtKB-KW"/>
</dbReference>
<dbReference type="RefSeq" id="WP_272157633.1">
    <property type="nucleotide sequence ID" value="NZ_JAQMJV010000009.1"/>
</dbReference>
<comment type="caution">
    <text evidence="7">The sequence shown here is derived from an EMBL/GenBank/DDBJ whole genome shotgun (WGS) entry which is preliminary data.</text>
</comment>
<keyword evidence="5" id="KW-0812">Transmembrane</keyword>
<reference evidence="7" key="1">
    <citation type="submission" date="2023-01" db="EMBL/GenBank/DDBJ databases">
        <title>Human gut microbiome strain richness.</title>
        <authorList>
            <person name="Chen-Liaw A."/>
        </authorList>
    </citation>
    <scope>NUCLEOTIDE SEQUENCE</scope>
    <source>
        <strain evidence="7">1001262st2_G8_1001262B_160229</strain>
    </source>
</reference>
<gene>
    <name evidence="7" type="ORF">PNV36_06625</name>
</gene>
<evidence type="ECO:0000256" key="3">
    <source>
        <dbReference type="ARBA" id="ARBA00023125"/>
    </source>
</evidence>
<keyword evidence="3" id="KW-0238">DNA-binding</keyword>
<proteinExistence type="inferred from homology"/>
<organism evidence="7 8">
    <name type="scientific">Streptococcus parasanguinis</name>
    <dbReference type="NCBI Taxonomy" id="1318"/>
    <lineage>
        <taxon>Bacteria</taxon>
        <taxon>Bacillati</taxon>
        <taxon>Bacillota</taxon>
        <taxon>Bacilli</taxon>
        <taxon>Lactobacillales</taxon>
        <taxon>Streptococcaceae</taxon>
        <taxon>Streptococcus</taxon>
    </lineage>
</organism>
<keyword evidence="7" id="KW-0378">Hydrolase</keyword>
<dbReference type="AlphaFoldDB" id="A0AAJ1HD37"/>
<evidence type="ECO:0000259" key="6">
    <source>
        <dbReference type="Pfam" id="PF01420"/>
    </source>
</evidence>
<keyword evidence="5" id="KW-1133">Transmembrane helix</keyword>
<evidence type="ECO:0000256" key="4">
    <source>
        <dbReference type="ARBA" id="ARBA00038652"/>
    </source>
</evidence>
<dbReference type="InterPro" id="IPR044946">
    <property type="entry name" value="Restrct_endonuc_typeI_TRD_sf"/>
</dbReference>
<evidence type="ECO:0000313" key="8">
    <source>
        <dbReference type="Proteomes" id="UP001212685"/>
    </source>
</evidence>
<protein>
    <submittedName>
        <fullName evidence="7">Restriction endonuclease subunit S</fullName>
        <ecNumber evidence="7">3.1.21.-</ecNumber>
    </submittedName>
</protein>
<dbReference type="GO" id="GO:0016787">
    <property type="term" value="F:hydrolase activity"/>
    <property type="evidence" value="ECO:0007669"/>
    <property type="project" value="UniProtKB-KW"/>
</dbReference>
<comment type="subunit">
    <text evidence="4">The methyltransferase is composed of M and S polypeptides.</text>
</comment>
<name>A0AAJ1HD37_STRPA</name>
<dbReference type="CDD" id="cd17517">
    <property type="entry name" value="RMtype1_S_EcoKI_StySPI-TRD2-CR2_like"/>
    <property type="match status" value="1"/>
</dbReference>
<dbReference type="GO" id="GO:0003677">
    <property type="term" value="F:DNA binding"/>
    <property type="evidence" value="ECO:0007669"/>
    <property type="project" value="UniProtKB-KW"/>
</dbReference>
<evidence type="ECO:0000256" key="2">
    <source>
        <dbReference type="ARBA" id="ARBA00022747"/>
    </source>
</evidence>